<name>A0A653B6L7_ECTOL</name>
<reference evidence="1" key="1">
    <citation type="submission" date="2018-11" db="EMBL/GenBank/DDBJ databases">
        <authorList>
            <consortium name="Genoscope - CEA"/>
            <person name="William W."/>
        </authorList>
    </citation>
    <scope>NUCLEOTIDE SEQUENCE [LARGE SCALE GENOMIC DNA]</scope>
    <source>
        <strain evidence="1">T9AD</strain>
    </source>
</reference>
<protein>
    <submittedName>
        <fullName evidence="1">Uncharacterized protein</fullName>
    </submittedName>
</protein>
<dbReference type="EMBL" id="LR130779">
    <property type="protein sequence ID" value="VDN64040.1"/>
    <property type="molecule type" value="Genomic_DNA"/>
</dbReference>
<proteinExistence type="predicted"/>
<organism evidence="1">
    <name type="scientific">Ectopseudomonas oleovorans</name>
    <name type="common">Pseudomonas oleovorans</name>
    <dbReference type="NCBI Taxonomy" id="301"/>
    <lineage>
        <taxon>Bacteria</taxon>
        <taxon>Pseudomonadati</taxon>
        <taxon>Pseudomonadota</taxon>
        <taxon>Gammaproteobacteria</taxon>
        <taxon>Pseudomonadales</taxon>
        <taxon>Pseudomonadaceae</taxon>
        <taxon>Ectopseudomonas</taxon>
    </lineage>
</organism>
<accession>A0A653B6L7</accession>
<evidence type="ECO:0000313" key="1">
    <source>
        <dbReference type="EMBL" id="VDN64040.1"/>
    </source>
</evidence>
<gene>
    <name evidence="1" type="ORF">POT9AD_3065</name>
</gene>
<dbReference type="AlphaFoldDB" id="A0A653B6L7"/>
<sequence length="82" mass="9525">MVLFLPLFLDNSFRGKAKRIGITCSARFEQLAKNFPIGHSRHPLSYRYFILYVGIDKPSCGYITCNKLFRILIFMVKDSIPH</sequence>